<evidence type="ECO:0000256" key="4">
    <source>
        <dbReference type="ARBA" id="ARBA00022723"/>
    </source>
</evidence>
<dbReference type="GO" id="GO:0005829">
    <property type="term" value="C:cytosol"/>
    <property type="evidence" value="ECO:0007669"/>
    <property type="project" value="TreeGrafter"/>
</dbReference>
<dbReference type="InterPro" id="IPR036005">
    <property type="entry name" value="Creatinase/aminopeptidase-like"/>
</dbReference>
<dbReference type="HAMAP" id="MF_01974">
    <property type="entry name" value="MetAP_1"/>
    <property type="match status" value="1"/>
</dbReference>
<dbReference type="EMBL" id="CP042243">
    <property type="protein sequence ID" value="QEK11189.1"/>
    <property type="molecule type" value="Genomic_DNA"/>
</dbReference>
<dbReference type="InterPro" id="IPR002467">
    <property type="entry name" value="Pept_M24A_MAP1"/>
</dbReference>
<feature type="domain" description="Peptidase M24" evidence="8">
    <location>
        <begin position="12"/>
        <end position="239"/>
    </location>
</feature>
<comment type="similarity">
    <text evidence="6">Belongs to the peptidase M24A family. Methionine aminopeptidase type 1 subfamily.</text>
</comment>
<evidence type="ECO:0000256" key="5">
    <source>
        <dbReference type="ARBA" id="ARBA00022801"/>
    </source>
</evidence>
<comment type="catalytic activity">
    <reaction evidence="6 7">
        <text>Release of N-terminal amino acids, preferentially methionine, from peptides and arylamides.</text>
        <dbReference type="EC" id="3.4.11.18"/>
    </reaction>
</comment>
<feature type="binding site" evidence="6">
    <location>
        <position position="201"/>
    </location>
    <ligand>
        <name>a divalent metal cation</name>
        <dbReference type="ChEBI" id="CHEBI:60240"/>
        <label>2</label>
        <note>catalytic</note>
    </ligand>
</feature>
<protein>
    <recommendedName>
        <fullName evidence="6 7">Methionine aminopeptidase</fullName>
        <shortName evidence="6">MAP</shortName>
        <shortName evidence="6">MetAP</shortName>
        <ecNumber evidence="6 7">3.4.11.18</ecNumber>
    </recommendedName>
    <alternativeName>
        <fullName evidence="6">Peptidase M</fullName>
    </alternativeName>
</protein>
<feature type="binding site" evidence="6">
    <location>
        <position position="168"/>
    </location>
    <ligand>
        <name>a divalent metal cation</name>
        <dbReference type="ChEBI" id="CHEBI:60240"/>
        <label>2</label>
        <note>catalytic</note>
    </ligand>
</feature>
<feature type="binding site" evidence="6">
    <location>
        <position position="77"/>
    </location>
    <ligand>
        <name>substrate</name>
    </ligand>
</feature>
<dbReference type="Proteomes" id="UP000324646">
    <property type="component" value="Chromosome"/>
</dbReference>
<dbReference type="EC" id="3.4.11.18" evidence="6 7"/>
<dbReference type="SUPFAM" id="SSF55920">
    <property type="entry name" value="Creatinase/aminopeptidase"/>
    <property type="match status" value="1"/>
</dbReference>
<feature type="binding site" evidence="6">
    <location>
        <position position="105"/>
    </location>
    <ligand>
        <name>a divalent metal cation</name>
        <dbReference type="ChEBI" id="CHEBI:60240"/>
        <label>2</label>
        <note>catalytic</note>
    </ligand>
</feature>
<dbReference type="KEGG" id="crs:FQB35_01745"/>
<dbReference type="Gene3D" id="3.90.230.10">
    <property type="entry name" value="Creatinase/methionine aminopeptidase superfamily"/>
    <property type="match status" value="1"/>
</dbReference>
<evidence type="ECO:0000256" key="1">
    <source>
        <dbReference type="ARBA" id="ARBA00002521"/>
    </source>
</evidence>
<dbReference type="AlphaFoldDB" id="A0A5C0SE13"/>
<comment type="subunit">
    <text evidence="6">Monomer.</text>
</comment>
<evidence type="ECO:0000256" key="7">
    <source>
        <dbReference type="RuleBase" id="RU003653"/>
    </source>
</evidence>
<keyword evidence="2 6" id="KW-0031">Aminopeptidase</keyword>
<dbReference type="PANTHER" id="PTHR43330">
    <property type="entry name" value="METHIONINE AMINOPEPTIDASE"/>
    <property type="match status" value="1"/>
</dbReference>
<dbReference type="GO" id="GO:0004239">
    <property type="term" value="F:initiator methionyl aminopeptidase activity"/>
    <property type="evidence" value="ECO:0007669"/>
    <property type="project" value="UniProtKB-UniRule"/>
</dbReference>
<dbReference type="Pfam" id="PF00557">
    <property type="entry name" value="Peptidase_M24"/>
    <property type="match status" value="1"/>
</dbReference>
<sequence>MIILKSSNEIDYMKEAGKIVAYVHEVVRDAIKPGITTKELDEIAEREIIKHGAIPAFKGYHGFPASICASINEEVVHGIPGLKTLKDGDIISVDIGAVYKGYNGDAAKTHPVGKVSDEALKLIQVTKESFYEGLKFCRVGNRLSDISHAVQNHVENNGFSVVRDFVGHGIGKDMHEDPQIPNFGPPGKGPRLRDGMVLAIEPMVNMGTYKVKVLQDNWTVVTLDNKLSAHYEHTVAITKDDPIILTSLS</sequence>
<feature type="binding site" evidence="6">
    <location>
        <position position="175"/>
    </location>
    <ligand>
        <name>substrate</name>
    </ligand>
</feature>
<reference evidence="9 10" key="1">
    <citation type="submission" date="2019-07" db="EMBL/GenBank/DDBJ databases">
        <title>Complete genome of Crassaminicella thermophila SY095.</title>
        <authorList>
            <person name="Li X."/>
        </authorList>
    </citation>
    <scope>NUCLEOTIDE SEQUENCE [LARGE SCALE GENOMIC DNA]</scope>
    <source>
        <strain evidence="9 10">SY095</strain>
    </source>
</reference>
<name>A0A5C0SE13_CRATE</name>
<comment type="function">
    <text evidence="1 6">Removes the N-terminal methionine from nascent proteins. The N-terminal methionine is often cleaved when the second residue in the primary sequence is small and uncharged (Met-Ala-, Cys, Gly, Pro, Ser, Thr, or Val). Requires deformylation of the N(alpha)-formylated initiator methionine before it can be hydrolyzed.</text>
</comment>
<evidence type="ECO:0000256" key="3">
    <source>
        <dbReference type="ARBA" id="ARBA00022670"/>
    </source>
</evidence>
<feature type="binding site" evidence="6">
    <location>
        <position position="105"/>
    </location>
    <ligand>
        <name>a divalent metal cation</name>
        <dbReference type="ChEBI" id="CHEBI:60240"/>
        <label>1</label>
    </ligand>
</feature>
<dbReference type="PRINTS" id="PR00599">
    <property type="entry name" value="MAPEPTIDASE"/>
</dbReference>
<keyword evidence="5 6" id="KW-0378">Hydrolase</keyword>
<evidence type="ECO:0000313" key="9">
    <source>
        <dbReference type="EMBL" id="QEK11189.1"/>
    </source>
</evidence>
<dbReference type="GO" id="GO:0006508">
    <property type="term" value="P:proteolysis"/>
    <property type="evidence" value="ECO:0007669"/>
    <property type="project" value="UniProtKB-KW"/>
</dbReference>
<feature type="binding site" evidence="6">
    <location>
        <position position="232"/>
    </location>
    <ligand>
        <name>a divalent metal cation</name>
        <dbReference type="ChEBI" id="CHEBI:60240"/>
        <label>1</label>
    </ligand>
</feature>
<feature type="binding site" evidence="6">
    <location>
        <position position="94"/>
    </location>
    <ligand>
        <name>a divalent metal cation</name>
        <dbReference type="ChEBI" id="CHEBI:60240"/>
        <label>1</label>
    </ligand>
</feature>
<dbReference type="InterPro" id="IPR001714">
    <property type="entry name" value="Pept_M24_MAP"/>
</dbReference>
<dbReference type="InterPro" id="IPR000994">
    <property type="entry name" value="Pept_M24"/>
</dbReference>
<evidence type="ECO:0000256" key="6">
    <source>
        <dbReference type="HAMAP-Rule" id="MF_01974"/>
    </source>
</evidence>
<dbReference type="PROSITE" id="PS00680">
    <property type="entry name" value="MAP_1"/>
    <property type="match status" value="1"/>
</dbReference>
<accession>A0A5C0SE13</accession>
<dbReference type="GO" id="GO:0046872">
    <property type="term" value="F:metal ion binding"/>
    <property type="evidence" value="ECO:0007669"/>
    <property type="project" value="UniProtKB-UniRule"/>
</dbReference>
<gene>
    <name evidence="6 9" type="primary">map</name>
    <name evidence="9" type="ORF">FQB35_01745</name>
</gene>
<organism evidence="9 10">
    <name type="scientific">Crassaminicella thermophila</name>
    <dbReference type="NCBI Taxonomy" id="2599308"/>
    <lineage>
        <taxon>Bacteria</taxon>
        <taxon>Bacillati</taxon>
        <taxon>Bacillota</taxon>
        <taxon>Clostridia</taxon>
        <taxon>Eubacteriales</taxon>
        <taxon>Clostridiaceae</taxon>
        <taxon>Crassaminicella</taxon>
    </lineage>
</organism>
<keyword evidence="10" id="KW-1185">Reference proteome</keyword>
<proteinExistence type="inferred from homology"/>
<dbReference type="GO" id="GO:0070006">
    <property type="term" value="F:metalloaminopeptidase activity"/>
    <property type="evidence" value="ECO:0007669"/>
    <property type="project" value="UniProtKB-UniRule"/>
</dbReference>
<keyword evidence="3 6" id="KW-0645">Protease</keyword>
<evidence type="ECO:0000259" key="8">
    <source>
        <dbReference type="Pfam" id="PF00557"/>
    </source>
</evidence>
<keyword evidence="4 6" id="KW-0479">Metal-binding</keyword>
<dbReference type="PANTHER" id="PTHR43330:SF27">
    <property type="entry name" value="METHIONINE AMINOPEPTIDASE"/>
    <property type="match status" value="1"/>
</dbReference>
<dbReference type="NCBIfam" id="TIGR00500">
    <property type="entry name" value="met_pdase_I"/>
    <property type="match status" value="1"/>
</dbReference>
<feature type="binding site" evidence="6">
    <location>
        <position position="232"/>
    </location>
    <ligand>
        <name>a divalent metal cation</name>
        <dbReference type="ChEBI" id="CHEBI:60240"/>
        <label>2</label>
        <note>catalytic</note>
    </ligand>
</feature>
<dbReference type="RefSeq" id="WP_148808263.1">
    <property type="nucleotide sequence ID" value="NZ_CP042243.1"/>
</dbReference>
<dbReference type="OrthoDB" id="9802055at2"/>
<comment type="cofactor">
    <cofactor evidence="6">
        <name>Co(2+)</name>
        <dbReference type="ChEBI" id="CHEBI:48828"/>
    </cofactor>
    <cofactor evidence="6">
        <name>Zn(2+)</name>
        <dbReference type="ChEBI" id="CHEBI:29105"/>
    </cofactor>
    <cofactor evidence="6">
        <name>Mn(2+)</name>
        <dbReference type="ChEBI" id="CHEBI:29035"/>
    </cofactor>
    <cofactor evidence="6">
        <name>Fe(2+)</name>
        <dbReference type="ChEBI" id="CHEBI:29033"/>
    </cofactor>
    <text evidence="6">Binds 2 divalent metal cations per subunit. Has a high-affinity and a low affinity metal-binding site. The true nature of the physiological cofactor is under debate. The enzyme is active with cobalt, zinc, manganese or divalent iron ions. Most likely, methionine aminopeptidases function as mononuclear Fe(2+)-metalloproteases under physiological conditions, and the catalytically relevant metal-binding site has been assigned to the histidine-containing high-affinity site.</text>
</comment>
<dbReference type="CDD" id="cd01086">
    <property type="entry name" value="MetAP1"/>
    <property type="match status" value="1"/>
</dbReference>
<evidence type="ECO:0000313" key="10">
    <source>
        <dbReference type="Proteomes" id="UP000324646"/>
    </source>
</evidence>
<evidence type="ECO:0000256" key="2">
    <source>
        <dbReference type="ARBA" id="ARBA00022438"/>
    </source>
</evidence>